<organism evidence="2 3">
    <name type="scientific">Belnapia mucosa</name>
    <dbReference type="NCBI Taxonomy" id="2804532"/>
    <lineage>
        <taxon>Bacteria</taxon>
        <taxon>Pseudomonadati</taxon>
        <taxon>Pseudomonadota</taxon>
        <taxon>Alphaproteobacteria</taxon>
        <taxon>Acetobacterales</taxon>
        <taxon>Roseomonadaceae</taxon>
        <taxon>Belnapia</taxon>
    </lineage>
</organism>
<keyword evidence="3" id="KW-1185">Reference proteome</keyword>
<dbReference type="Proteomes" id="UP000606490">
    <property type="component" value="Unassembled WGS sequence"/>
</dbReference>
<dbReference type="EMBL" id="JAEUXJ010000003">
    <property type="protein sequence ID" value="MBL6455775.1"/>
    <property type="molecule type" value="Genomic_DNA"/>
</dbReference>
<gene>
    <name evidence="2" type="ORF">JMJ55_10600</name>
</gene>
<evidence type="ECO:0000313" key="2">
    <source>
        <dbReference type="EMBL" id="MBL6455775.1"/>
    </source>
</evidence>
<name>A0ABS1V252_9PROT</name>
<keyword evidence="1" id="KW-0812">Transmembrane</keyword>
<keyword evidence="1" id="KW-1133">Transmembrane helix</keyword>
<evidence type="ECO:0000256" key="1">
    <source>
        <dbReference type="SAM" id="Phobius"/>
    </source>
</evidence>
<feature type="transmembrane region" description="Helical" evidence="1">
    <location>
        <begin position="32"/>
        <end position="52"/>
    </location>
</feature>
<dbReference type="RefSeq" id="WP_202825498.1">
    <property type="nucleotide sequence ID" value="NZ_JAEUXJ010000003.1"/>
</dbReference>
<keyword evidence="1" id="KW-0472">Membrane</keyword>
<evidence type="ECO:0000313" key="3">
    <source>
        <dbReference type="Proteomes" id="UP000606490"/>
    </source>
</evidence>
<protein>
    <submittedName>
        <fullName evidence="2">Uncharacterized protein</fullName>
    </submittedName>
</protein>
<accession>A0ABS1V252</accession>
<reference evidence="2 3" key="1">
    <citation type="submission" date="2021-01" db="EMBL/GenBank/DDBJ databases">
        <title>Belnapia mucosa sp. nov. and Belnapia arida sp. nov., isolated from the Tabernas Desert (Almeria, Spain).</title>
        <authorList>
            <person name="Molina-Menor E."/>
            <person name="Vidal-Verdu A."/>
            <person name="Calonge A."/>
            <person name="Satari L."/>
            <person name="Pereto Magraner J."/>
            <person name="Porcar Miralles M."/>
        </authorList>
    </citation>
    <scope>NUCLEOTIDE SEQUENCE [LARGE SCALE GENOMIC DNA]</scope>
    <source>
        <strain evidence="2 3">T6</strain>
    </source>
</reference>
<comment type="caution">
    <text evidence="2">The sequence shown here is derived from an EMBL/GenBank/DDBJ whole genome shotgun (WGS) entry which is preliminary data.</text>
</comment>
<proteinExistence type="predicted"/>
<sequence>MARADRPAILLFVMATGIVSLATQLHEVPLGPAALFALNLVAYPALVAIKLAGLLRAPSVLLPCGVAQSEARASANQLRSM</sequence>